<reference evidence="3" key="3">
    <citation type="submission" date="2025-09" db="UniProtKB">
        <authorList>
            <consortium name="Ensembl"/>
        </authorList>
    </citation>
    <scope>IDENTIFICATION</scope>
</reference>
<dbReference type="Ensembl" id="ENSNFUT00015005413.1">
    <property type="protein sequence ID" value="ENSNFUP00015005130.1"/>
    <property type="gene ID" value="ENSNFUG00015002577.1"/>
</dbReference>
<feature type="coiled-coil region" evidence="1">
    <location>
        <begin position="266"/>
        <end position="293"/>
    </location>
</feature>
<reference evidence="3" key="1">
    <citation type="submission" date="2014-08" db="EMBL/GenBank/DDBJ databases">
        <authorList>
            <person name="Senf B."/>
            <person name="Petzold A."/>
            <person name="Downie B.R."/>
            <person name="Koch P."/>
            <person name="Platzer M."/>
        </authorList>
    </citation>
    <scope>NUCLEOTIDE SEQUENCE [LARGE SCALE GENOMIC DNA]</scope>
    <source>
        <strain evidence="3">GRZ</strain>
    </source>
</reference>
<dbReference type="InterPro" id="IPR036691">
    <property type="entry name" value="Endo/exonu/phosph_ase_sf"/>
</dbReference>
<sequence>MGDFEQDIDPEQNFHSSTHSLSGYFTDQQFNATIKYEHGLSIIHFNSRSLYAHFQNIKDYIDNFVRPFNIIAISETWIDSEHGEDFFLQGYNFHCINRNGKGGGVAFFIDQSLSYKFTENLSMVIDEVMECISIEVSIKQTKNIVIHCVYRKPGSDIDTFIVTMESILMLNKSKITYVCGDFNIDLLKATAHKKTDEFLELMYSMSMVPLIAKPSRITADSATLIDNIFTNNVESIIHSGLLITDLTDHLPVFAIHDCHPKKVKPAKTLMYKRRRKEEDLQNLKTELRSVNWSNIYSEHDVNIAYNLFLDIYKSIYDKHCPMIRHSCRNRYSEKPWMTKGIQNACKKKNTLYKLFISHRTKEAEQKYKTYKNKLITIMRMCKRNYYSNLIERNKSNIKGIWNVLNTIIKKRCDGLNHPDYFVSNNRDIYDRQLTVEHFNEFFVGVGPKLADKINSNVDSESNGYGDGDGVADSLLLEEVTQKDILKIVRACKTKFSLDGDDIDMFLVKQTIDCIVEPLTYICNLSFKTGIFPNKMKVAKVVPLYKSGNRHQFTNYRPVSLLPQFSKILEKIYNDKLEKFVEKNGILLDSQYGFRSGRSTAQALMELVEDISTSLDQKKYVLGIFIDLKKAFDTVDHKILLSKMEKYGIRETALNWLKSYLSNRAQYVQLGYHKSSCLEVHCGVPQGSVLGPKLFLLYINDIYTTSKLFKFIMFADDTNILCSAEDIQQLILKVQNELSELKNWFDKNKLSLNVSKTKFMLFGNKRSSKEIYLTVNEIAIERVYEIKFLGILIDHKLCWKPYIQYVCSKLARSIGIINKTRYSLPQKALHTLYCTMILPYLSYCVEVWGNTYKSNLLKICVLQKRVVRIIINSGYRDHTTPLFYNSRLLKFFDLIQFKTVLVPYRAMMGVLPCNLQRLFKTHEEGYELRGVKNFIFPLYRTTMKSMCVSVCGIKLWNKLDVTLKLCKNIRSFKMLYKQLIIDSYINSK</sequence>
<feature type="domain" description="Reverse transcriptase" evidence="2">
    <location>
        <begin position="524"/>
        <end position="792"/>
    </location>
</feature>
<protein>
    <recommendedName>
        <fullName evidence="2">Reverse transcriptase domain-containing protein</fullName>
    </recommendedName>
</protein>
<evidence type="ECO:0000256" key="1">
    <source>
        <dbReference type="SAM" id="Coils"/>
    </source>
</evidence>
<dbReference type="PROSITE" id="PS50878">
    <property type="entry name" value="RT_POL"/>
    <property type="match status" value="1"/>
</dbReference>
<accession>A0A8C6KFX5</accession>
<keyword evidence="4" id="KW-1185">Reference proteome</keyword>
<keyword evidence="1" id="KW-0175">Coiled coil</keyword>
<evidence type="ECO:0000259" key="2">
    <source>
        <dbReference type="PROSITE" id="PS50878"/>
    </source>
</evidence>
<dbReference type="Proteomes" id="UP000694548">
    <property type="component" value="Chromosome sgr01"/>
</dbReference>
<reference evidence="3" key="2">
    <citation type="submission" date="2025-08" db="UniProtKB">
        <authorList>
            <consortium name="Ensembl"/>
        </authorList>
    </citation>
    <scope>IDENTIFICATION</scope>
</reference>
<dbReference type="CDD" id="cd01650">
    <property type="entry name" value="RT_nLTR_like"/>
    <property type="match status" value="1"/>
</dbReference>
<dbReference type="SUPFAM" id="SSF56672">
    <property type="entry name" value="DNA/RNA polymerases"/>
    <property type="match status" value="1"/>
</dbReference>
<dbReference type="Pfam" id="PF00078">
    <property type="entry name" value="RVT_1"/>
    <property type="match status" value="1"/>
</dbReference>
<evidence type="ECO:0000313" key="4">
    <source>
        <dbReference type="Proteomes" id="UP000694548"/>
    </source>
</evidence>
<dbReference type="InterPro" id="IPR000477">
    <property type="entry name" value="RT_dom"/>
</dbReference>
<evidence type="ECO:0000313" key="3">
    <source>
        <dbReference type="Ensembl" id="ENSNFUP00015005130.1"/>
    </source>
</evidence>
<dbReference type="PANTHER" id="PTHR33332">
    <property type="entry name" value="REVERSE TRANSCRIPTASE DOMAIN-CONTAINING PROTEIN"/>
    <property type="match status" value="1"/>
</dbReference>
<proteinExistence type="predicted"/>
<dbReference type="GeneTree" id="ENSGT01060000248530"/>
<dbReference type="InterPro" id="IPR043502">
    <property type="entry name" value="DNA/RNA_pol_sf"/>
</dbReference>
<name>A0A8C6KFX5_NOTFU</name>
<dbReference type="AlphaFoldDB" id="A0A8C6KFX5"/>
<dbReference type="SUPFAM" id="SSF56219">
    <property type="entry name" value="DNase I-like"/>
    <property type="match status" value="1"/>
</dbReference>
<dbReference type="Gene3D" id="3.60.10.10">
    <property type="entry name" value="Endonuclease/exonuclease/phosphatase"/>
    <property type="match status" value="1"/>
</dbReference>
<organism evidence="3 4">
    <name type="scientific">Nothobranchius furzeri</name>
    <name type="common">Turquoise killifish</name>
    <dbReference type="NCBI Taxonomy" id="105023"/>
    <lineage>
        <taxon>Eukaryota</taxon>
        <taxon>Metazoa</taxon>
        <taxon>Chordata</taxon>
        <taxon>Craniata</taxon>
        <taxon>Vertebrata</taxon>
        <taxon>Euteleostomi</taxon>
        <taxon>Actinopterygii</taxon>
        <taxon>Neopterygii</taxon>
        <taxon>Teleostei</taxon>
        <taxon>Neoteleostei</taxon>
        <taxon>Acanthomorphata</taxon>
        <taxon>Ovalentaria</taxon>
        <taxon>Atherinomorphae</taxon>
        <taxon>Cyprinodontiformes</taxon>
        <taxon>Nothobranchiidae</taxon>
        <taxon>Nothobranchius</taxon>
    </lineage>
</organism>